<feature type="transmembrane region" description="Helical" evidence="1">
    <location>
        <begin position="197"/>
        <end position="219"/>
    </location>
</feature>
<organism evidence="2 3">
    <name type="scientific">Nitrospirillum iridis</name>
    <dbReference type="NCBI Taxonomy" id="765888"/>
    <lineage>
        <taxon>Bacteria</taxon>
        <taxon>Pseudomonadati</taxon>
        <taxon>Pseudomonadota</taxon>
        <taxon>Alphaproteobacteria</taxon>
        <taxon>Rhodospirillales</taxon>
        <taxon>Azospirillaceae</taxon>
        <taxon>Nitrospirillum</taxon>
    </lineage>
</organism>
<feature type="transmembrane region" description="Helical" evidence="1">
    <location>
        <begin position="239"/>
        <end position="257"/>
    </location>
</feature>
<feature type="transmembrane region" description="Helical" evidence="1">
    <location>
        <begin position="46"/>
        <end position="67"/>
    </location>
</feature>
<feature type="transmembrane region" description="Helical" evidence="1">
    <location>
        <begin position="350"/>
        <end position="374"/>
    </location>
</feature>
<feature type="transmembrane region" description="Helical" evidence="1">
    <location>
        <begin position="394"/>
        <end position="427"/>
    </location>
</feature>
<evidence type="ECO:0000256" key="1">
    <source>
        <dbReference type="SAM" id="Phobius"/>
    </source>
</evidence>
<evidence type="ECO:0000313" key="3">
    <source>
        <dbReference type="Proteomes" id="UP000539175"/>
    </source>
</evidence>
<feature type="transmembrane region" description="Helical" evidence="1">
    <location>
        <begin position="15"/>
        <end position="34"/>
    </location>
</feature>
<feature type="transmembrane region" description="Helical" evidence="1">
    <location>
        <begin position="87"/>
        <end position="109"/>
    </location>
</feature>
<comment type="caution">
    <text evidence="2">The sequence shown here is derived from an EMBL/GenBank/DDBJ whole genome shotgun (WGS) entry which is preliminary data.</text>
</comment>
<reference evidence="2 3" key="1">
    <citation type="submission" date="2020-08" db="EMBL/GenBank/DDBJ databases">
        <title>Genomic Encyclopedia of Type Strains, Phase IV (KMG-IV): sequencing the most valuable type-strain genomes for metagenomic binning, comparative biology and taxonomic classification.</title>
        <authorList>
            <person name="Goeker M."/>
        </authorList>
    </citation>
    <scope>NUCLEOTIDE SEQUENCE [LARGE SCALE GENOMIC DNA]</scope>
    <source>
        <strain evidence="2 3">DSM 22198</strain>
    </source>
</reference>
<keyword evidence="3" id="KW-1185">Reference proteome</keyword>
<protein>
    <submittedName>
        <fullName evidence="2">Uncharacterized membrane protein YobD (UPF0266 family)</fullName>
    </submittedName>
</protein>
<keyword evidence="1" id="KW-0472">Membrane</keyword>
<dbReference type="EMBL" id="JACIIZ010000013">
    <property type="protein sequence ID" value="MBB6253671.1"/>
    <property type="molecule type" value="Genomic_DNA"/>
</dbReference>
<dbReference type="AlphaFoldDB" id="A0A7X0B3C1"/>
<feature type="transmembrane region" description="Helical" evidence="1">
    <location>
        <begin position="173"/>
        <end position="190"/>
    </location>
</feature>
<sequence>MIHIDIWRILGRIPTVNWLILAVCAVAFLGFYVLDYRKWGCLSFASYFFGFNYFLKVVVMYPFAWSANNVLATDRHFESILVHLDKALYITIGGFICMLSGIMAARVLTRRPPAACALVYDVLSRGWQSGGGVVVGALIVTVLTVALALMGFQAFIARSLVFEHNELRPFYNLWSQIVPFFAINAIVYGVTRRQWTALALGVALASLGIIGGNRTVAILTLMQAGVMLAMPKRFRNLPVMLLAALGLASVAVTIASLREASLHDQRGFLFRLLYGNDLSDLRDFAWILTGMDDSPLFWGKTYMAGYLSFIPAYLFPFRVEFGFGRVSPALAGLDPMFHSGLRPPIFGEMYVNFGLPGVALGGFLYGLLVGRVMVWITRMLDLPEGADKPVSQVVVWTGFILLQIIDSVVFTPAFFGVYVLAALLILGQVLARIGARRYA</sequence>
<accession>A0A7X0B3C1</accession>
<dbReference type="RefSeq" id="WP_184804676.1">
    <property type="nucleotide sequence ID" value="NZ_JACIIZ010000013.1"/>
</dbReference>
<dbReference type="NCBIfam" id="TIGR04370">
    <property type="entry name" value="glyco_rpt_poly"/>
    <property type="match status" value="1"/>
</dbReference>
<keyword evidence="1" id="KW-1133">Transmembrane helix</keyword>
<evidence type="ECO:0000313" key="2">
    <source>
        <dbReference type="EMBL" id="MBB6253671.1"/>
    </source>
</evidence>
<dbReference type="Proteomes" id="UP000539175">
    <property type="component" value="Unassembled WGS sequence"/>
</dbReference>
<feature type="transmembrane region" description="Helical" evidence="1">
    <location>
        <begin position="130"/>
        <end position="153"/>
    </location>
</feature>
<keyword evidence="1" id="KW-0812">Transmembrane</keyword>
<gene>
    <name evidence="2" type="ORF">FHS74_004247</name>
</gene>
<name>A0A7X0B3C1_9PROT</name>
<proteinExistence type="predicted"/>